<dbReference type="FunCoup" id="W0RUN6">
    <property type="interactions" value="74"/>
</dbReference>
<dbReference type="EMBL" id="CP007130">
    <property type="protein sequence ID" value="AHG93288.1"/>
    <property type="molecule type" value="Genomic_DNA"/>
</dbReference>
<keyword evidence="4 6" id="KW-0378">Hydrolase</keyword>
<reference evidence="7 8" key="1">
    <citation type="journal article" date="2014" name="Genome Announc.">
        <title>Genome Sequence and Methylome of Soil Bacterium Gemmatirosa kalamazoonensis KBS708T, a Member of the Rarely Cultivated Gemmatimonadetes Phylum.</title>
        <authorList>
            <person name="Debruyn J.M."/>
            <person name="Radosevich M."/>
            <person name="Wommack K.E."/>
            <person name="Polson S.W."/>
            <person name="Hauser L.J."/>
            <person name="Fawaz M.N."/>
            <person name="Korlach J."/>
            <person name="Tsai Y.C."/>
        </authorList>
    </citation>
    <scope>NUCLEOTIDE SEQUENCE [LARGE SCALE GENOMIC DNA]</scope>
    <source>
        <strain evidence="7 8">KBS708</strain>
        <plasmid evidence="8">Plasmid 2</plasmid>
    </source>
</reference>
<keyword evidence="5 6" id="KW-0326">Glycosidase</keyword>
<organism evidence="7 8">
    <name type="scientific">Gemmatirosa kalamazoonensis</name>
    <dbReference type="NCBI Taxonomy" id="861299"/>
    <lineage>
        <taxon>Bacteria</taxon>
        <taxon>Pseudomonadati</taxon>
        <taxon>Gemmatimonadota</taxon>
        <taxon>Gemmatimonadia</taxon>
        <taxon>Gemmatimonadales</taxon>
        <taxon>Gemmatimonadaceae</taxon>
        <taxon>Gemmatirosa</taxon>
    </lineage>
</organism>
<dbReference type="KEGG" id="gba:J421_5753"/>
<evidence type="ECO:0000256" key="5">
    <source>
        <dbReference type="ARBA" id="ARBA00023295"/>
    </source>
</evidence>
<sequence length="449" mass="49200">MLASTTGERTMTITMSNRIHWRRKGAVLVAILGVAAMPATSLAQARPSGVFYLGADISALAGSRPPLRPPDSAATSATPSVPSARARRASFVYRENGVETTEYAIMRKHGWNAFRLRVFVSPVRNAPDNSLENTLPLARAIKDAGAMFLLDIHYSDTWADPGHQDTPAAWRELDAAAMEQKVEEYTRDVISQFKAAGAMPDMVQIGNEITGGLLWPLGHLHVPSSEVKQEGNEPMRGGFIEPYDEARVWGNVTRFLKAGIRGVKAASGGAPPKIILHTDTGGDWQVTRWWFDHVAAAKVDYDIMGLSFYPKYHGTLAMLQRNMIESRRRYHKPFMVVETGYVQNDTGAMSSPEAIARPVLSAKGPKARGFMQWPGTPQGQLQYMADVINTVRRNHGLGVFYWGPEGTWGDGMWSPDGSAAPAIYVLDHLDELRASPASRIPPAGASRPH</sequence>
<proteinExistence type="inferred from homology"/>
<name>W0RUN6_9BACT</name>
<evidence type="ECO:0000313" key="8">
    <source>
        <dbReference type="Proteomes" id="UP000019151"/>
    </source>
</evidence>
<dbReference type="Gene3D" id="3.20.20.80">
    <property type="entry name" value="Glycosidases"/>
    <property type="match status" value="1"/>
</dbReference>
<keyword evidence="8" id="KW-1185">Reference proteome</keyword>
<gene>
    <name evidence="7" type="ORF">J421_5753</name>
</gene>
<dbReference type="GO" id="GO:0015926">
    <property type="term" value="F:glucosidase activity"/>
    <property type="evidence" value="ECO:0007669"/>
    <property type="project" value="InterPro"/>
</dbReference>
<dbReference type="PANTHER" id="PTHR34983">
    <property type="entry name" value="ARABINOGALACTAN ENDO-BETA-1,4-GALACTANASE A"/>
    <property type="match status" value="1"/>
</dbReference>
<dbReference type="InParanoid" id="W0RUN6"/>
<dbReference type="HOGENOM" id="CLU_609365_0_0_0"/>
<dbReference type="GO" id="GO:0045490">
    <property type="term" value="P:pectin catabolic process"/>
    <property type="evidence" value="ECO:0007669"/>
    <property type="project" value="TreeGrafter"/>
</dbReference>
<evidence type="ECO:0000256" key="1">
    <source>
        <dbReference type="ARBA" id="ARBA00001695"/>
    </source>
</evidence>
<evidence type="ECO:0000256" key="4">
    <source>
        <dbReference type="ARBA" id="ARBA00022801"/>
    </source>
</evidence>
<dbReference type="Proteomes" id="UP000019151">
    <property type="component" value="Plasmid 2"/>
</dbReference>
<evidence type="ECO:0000256" key="2">
    <source>
        <dbReference type="ARBA" id="ARBA00010687"/>
    </source>
</evidence>
<keyword evidence="7" id="KW-0614">Plasmid</keyword>
<protein>
    <recommendedName>
        <fullName evidence="3 6">Arabinogalactan endo-beta-1,4-galactanase</fullName>
        <ecNumber evidence="3 6">3.2.1.89</ecNumber>
    </recommendedName>
</protein>
<evidence type="ECO:0000256" key="3">
    <source>
        <dbReference type="ARBA" id="ARBA00012556"/>
    </source>
</evidence>
<evidence type="ECO:0000256" key="6">
    <source>
        <dbReference type="RuleBase" id="RU361192"/>
    </source>
</evidence>
<geneLocation type="plasmid" evidence="7 8">
    <name>2</name>
</geneLocation>
<dbReference type="eggNOG" id="COG3867">
    <property type="taxonomic scope" value="Bacteria"/>
</dbReference>
<comment type="catalytic activity">
    <reaction evidence="1 6">
        <text>The enzyme specifically hydrolyzes (1-&gt;4)-beta-D-galactosidic linkages in type I arabinogalactans.</text>
        <dbReference type="EC" id="3.2.1.89"/>
    </reaction>
</comment>
<dbReference type="InterPro" id="IPR017853">
    <property type="entry name" value="GH"/>
</dbReference>
<dbReference type="GO" id="GO:0031218">
    <property type="term" value="F:arabinogalactan endo-1,4-beta-galactosidase activity"/>
    <property type="evidence" value="ECO:0007669"/>
    <property type="project" value="UniProtKB-EC"/>
</dbReference>
<dbReference type="SUPFAM" id="SSF51445">
    <property type="entry name" value="(Trans)glycosidases"/>
    <property type="match status" value="1"/>
</dbReference>
<dbReference type="EC" id="3.2.1.89" evidence="3 6"/>
<dbReference type="InterPro" id="IPR011683">
    <property type="entry name" value="Glyco_hydro_53"/>
</dbReference>
<dbReference type="PANTHER" id="PTHR34983:SF1">
    <property type="entry name" value="ARABINOGALACTAN ENDO-BETA-1,4-GALACTANASE A"/>
    <property type="match status" value="1"/>
</dbReference>
<comment type="similarity">
    <text evidence="2 6">Belongs to the glycosyl hydrolase 53 family.</text>
</comment>
<evidence type="ECO:0000313" key="7">
    <source>
        <dbReference type="EMBL" id="AHG93288.1"/>
    </source>
</evidence>
<dbReference type="AlphaFoldDB" id="W0RUN6"/>
<accession>W0RUN6</accession>
<dbReference type="Pfam" id="PF07745">
    <property type="entry name" value="Glyco_hydro_53"/>
    <property type="match status" value="1"/>
</dbReference>